<sequence>MSMTTASDPRADIDPMGRPLCLDALKALLTANIAVVLEEGVLIQRFVYFRRPLNVGFASIPPALLSARVSPFGKSSYKKPDLRLKKRASKSRVCSTDGYTGPCLLLSLPVEIRLQIYDWVYKASPVHKNLPLTGYPLPMRQPRSTILIEDKDNLLQEGREICVSTLLRQDRLYNCLPSNLLVLNRHIYAEAREIPFHSNEFVFENWFSSGLVTAASLLTDVFEPWQAGAMRFARIETKLTDFHDDSGFERWRILSANWASYFRGLRVLIHVSNDALFEKSRLPDALDGIAERWVVDGCLAQMKALEKLEVELVTPSSCPDRDKLDWCRELQAALRVHGSRALVASVKCHVNSLKDNKTG</sequence>
<dbReference type="RefSeq" id="XP_065986893.1">
    <property type="nucleotide sequence ID" value="XM_066130638.1"/>
</dbReference>
<dbReference type="GeneID" id="90967810"/>
<dbReference type="PANTHER" id="PTHR38790">
    <property type="entry name" value="2EXR DOMAIN-CONTAINING PROTEIN-RELATED"/>
    <property type="match status" value="1"/>
</dbReference>
<accession>A0A7D5UXQ7</accession>
<evidence type="ECO:0000313" key="1">
    <source>
        <dbReference type="EMBL" id="QLI69896.1"/>
    </source>
</evidence>
<keyword evidence="2" id="KW-1185">Reference proteome</keyword>
<dbReference type="PANTHER" id="PTHR38790:SF4">
    <property type="entry name" value="2EXR DOMAIN-CONTAINING PROTEIN"/>
    <property type="match status" value="1"/>
</dbReference>
<organism evidence="1 2">
    <name type="scientific">Metarhizium brunneum</name>
    <dbReference type="NCBI Taxonomy" id="500148"/>
    <lineage>
        <taxon>Eukaryota</taxon>
        <taxon>Fungi</taxon>
        <taxon>Dikarya</taxon>
        <taxon>Ascomycota</taxon>
        <taxon>Pezizomycotina</taxon>
        <taxon>Sordariomycetes</taxon>
        <taxon>Hypocreomycetidae</taxon>
        <taxon>Hypocreales</taxon>
        <taxon>Clavicipitaceae</taxon>
        <taxon>Metarhizium</taxon>
    </lineage>
</organism>
<name>A0A7D5UXQ7_9HYPO</name>
<dbReference type="AlphaFoldDB" id="A0A7D5UXQ7"/>
<dbReference type="EMBL" id="CP058934">
    <property type="protein sequence ID" value="QLI69896.1"/>
    <property type="molecule type" value="Genomic_DNA"/>
</dbReference>
<reference evidence="1 2" key="1">
    <citation type="submission" date="2020-07" db="EMBL/GenBank/DDBJ databases">
        <title>Telomere length de novo assembly of all 7 chromosomes of the fungus, Metarhizium brunneum, using a novel assembly pipeline.</title>
        <authorList>
            <person name="Saud z."/>
            <person name="Kortsinoglou A."/>
            <person name="Kouvelis V.N."/>
            <person name="Butt T.M."/>
        </authorList>
    </citation>
    <scope>NUCLEOTIDE SEQUENCE [LARGE SCALE GENOMIC DNA]</scope>
    <source>
        <strain evidence="1 2">4556</strain>
    </source>
</reference>
<proteinExistence type="predicted"/>
<protein>
    <submittedName>
        <fullName evidence="1">Uncharacterized protein</fullName>
    </submittedName>
</protein>
<dbReference type="OrthoDB" id="5413827at2759"/>
<dbReference type="KEGG" id="mbrn:90967810"/>
<evidence type="ECO:0000313" key="2">
    <source>
        <dbReference type="Proteomes" id="UP000510686"/>
    </source>
</evidence>
<gene>
    <name evidence="1" type="ORF">G6M90_00g057360</name>
</gene>
<dbReference type="Proteomes" id="UP000510686">
    <property type="component" value="Chromosome 3"/>
</dbReference>